<dbReference type="PANTHER" id="PTHR37946">
    <property type="entry name" value="SLL1969 PROTEIN"/>
    <property type="match status" value="1"/>
</dbReference>
<dbReference type="Gene3D" id="3.40.50.1820">
    <property type="entry name" value="alpha/beta hydrolase"/>
    <property type="match status" value="1"/>
</dbReference>
<dbReference type="InterPro" id="IPR029058">
    <property type="entry name" value="AB_hydrolase_fold"/>
</dbReference>
<evidence type="ECO:0000313" key="3">
    <source>
        <dbReference type="EMBL" id="MQM32064.1"/>
    </source>
</evidence>
<dbReference type="InterPro" id="IPR000073">
    <property type="entry name" value="AB_hydrolase_1"/>
</dbReference>
<name>A0A6A7RX04_9PROT</name>
<evidence type="ECO:0000313" key="4">
    <source>
        <dbReference type="Proteomes" id="UP000342300"/>
    </source>
</evidence>
<feature type="domain" description="AB hydrolase-1" evidence="2">
    <location>
        <begin position="54"/>
        <end position="183"/>
    </location>
</feature>
<organism evidence="3 4">
    <name type="scientific">Candidatus Accumulibacter phosphatis</name>
    <dbReference type="NCBI Taxonomy" id="327160"/>
    <lineage>
        <taxon>Bacteria</taxon>
        <taxon>Pseudomonadati</taxon>
        <taxon>Pseudomonadota</taxon>
        <taxon>Betaproteobacteria</taxon>
        <taxon>Candidatus Accumulibacter</taxon>
    </lineage>
</organism>
<evidence type="ECO:0000256" key="1">
    <source>
        <dbReference type="SAM" id="MobiDB-lite"/>
    </source>
</evidence>
<gene>
    <name evidence="3" type="ORF">CRU78_16760</name>
</gene>
<dbReference type="AlphaFoldDB" id="A0A6A7RX04"/>
<keyword evidence="3" id="KW-0378">Hydrolase</keyword>
<proteinExistence type="predicted"/>
<dbReference type="Proteomes" id="UP000342300">
    <property type="component" value="Unassembled WGS sequence"/>
</dbReference>
<feature type="region of interest" description="Disordered" evidence="1">
    <location>
        <begin position="1"/>
        <end position="47"/>
    </location>
</feature>
<accession>A0A6A7RX04</accession>
<dbReference type="Pfam" id="PF12697">
    <property type="entry name" value="Abhydrolase_6"/>
    <property type="match status" value="1"/>
</dbReference>
<comment type="caution">
    <text evidence="3">The sequence shown here is derived from an EMBL/GenBank/DDBJ whole genome shotgun (WGS) entry which is preliminary data.</text>
</comment>
<reference evidence="3 4" key="1">
    <citation type="submission" date="2017-09" db="EMBL/GenBank/DDBJ databases">
        <title>Metagenomic Analysis Reveals Denitrifying Candidatus Accumulibacter and Flanking Population as a Source of N2O.</title>
        <authorList>
            <person name="Gao H."/>
            <person name="Mao Y."/>
            <person name="Zhao X."/>
            <person name="Liu W.-T."/>
            <person name="Zhang T."/>
            <person name="Wells G."/>
        </authorList>
    </citation>
    <scope>NUCLEOTIDE SEQUENCE [LARGE SCALE GENOMIC DNA]</scope>
    <source>
        <strain evidence="3">CANDO_2_IC</strain>
    </source>
</reference>
<sequence length="264" mass="28281">MLLPPDSRPRPCPKLAAQGRPPAEAVELANSDAPQEPGLEHSTPSRNQHTQATVILVHGLWTPAAVFSLHSSWLKRHGYRTRRFGYPSVRATLAQNAQALKTFIAATSASEIHLVGHSMGGLIILDLLAQAPDPRLRRAVLLGTPSLDSHCARRLARVAGMPTLLGRSIMEWLSRPAATRVLPQSSVPVGILAGTRSVGLGRIVPSLPQPNDGVVSVAETRLPGAADFITLPVAHSEMLASRACAAQIVCFLETGRFRHDQQAT</sequence>
<protein>
    <submittedName>
        <fullName evidence="3">Alpha/beta hydrolase</fullName>
    </submittedName>
</protein>
<dbReference type="PANTHER" id="PTHR37946:SF1">
    <property type="entry name" value="SLL1969 PROTEIN"/>
    <property type="match status" value="1"/>
</dbReference>
<dbReference type="GO" id="GO:0016787">
    <property type="term" value="F:hydrolase activity"/>
    <property type="evidence" value="ECO:0007669"/>
    <property type="project" value="UniProtKB-KW"/>
</dbReference>
<dbReference type="EMBL" id="PDHS01000431">
    <property type="protein sequence ID" value="MQM32064.1"/>
    <property type="molecule type" value="Genomic_DNA"/>
</dbReference>
<dbReference type="SUPFAM" id="SSF53474">
    <property type="entry name" value="alpha/beta-Hydrolases"/>
    <property type="match status" value="1"/>
</dbReference>
<evidence type="ECO:0000259" key="2">
    <source>
        <dbReference type="Pfam" id="PF12697"/>
    </source>
</evidence>